<accession>A0A1T5GK42</accession>
<dbReference type="PROSITE" id="PS00018">
    <property type="entry name" value="EF_HAND_1"/>
    <property type="match status" value="1"/>
</dbReference>
<dbReference type="STRING" id="651661.SAMN05660293_04040"/>
<reference evidence="2" key="1">
    <citation type="submission" date="2017-02" db="EMBL/GenBank/DDBJ databases">
        <authorList>
            <person name="Varghese N."/>
            <person name="Submissions S."/>
        </authorList>
    </citation>
    <scope>NUCLEOTIDE SEQUENCE [LARGE SCALE GENOMIC DNA]</scope>
    <source>
        <strain evidence="2">DSM 22270</strain>
    </source>
</reference>
<dbReference type="Gene3D" id="1.10.1330.10">
    <property type="entry name" value="Dockerin domain"/>
    <property type="match status" value="1"/>
</dbReference>
<proteinExistence type="predicted"/>
<dbReference type="InterPro" id="IPR018247">
    <property type="entry name" value="EF_Hand_1_Ca_BS"/>
</dbReference>
<gene>
    <name evidence="1" type="ORF">SAMN05660293_04040</name>
</gene>
<evidence type="ECO:0000313" key="2">
    <source>
        <dbReference type="Proteomes" id="UP000190897"/>
    </source>
</evidence>
<evidence type="ECO:0008006" key="3">
    <source>
        <dbReference type="Google" id="ProtNLM"/>
    </source>
</evidence>
<evidence type="ECO:0000313" key="1">
    <source>
        <dbReference type="EMBL" id="SKC08717.1"/>
    </source>
</evidence>
<dbReference type="EMBL" id="FUZA01000006">
    <property type="protein sequence ID" value="SKC08717.1"/>
    <property type="molecule type" value="Genomic_DNA"/>
</dbReference>
<dbReference type="Proteomes" id="UP000190897">
    <property type="component" value="Unassembled WGS sequence"/>
</dbReference>
<dbReference type="AlphaFoldDB" id="A0A1T5GK42"/>
<name>A0A1T5GK42_9BACT</name>
<sequence>MGYIHDIDKYAFNCILPTDQVVLKRNVVTTRYACESVALNAIVASITPPKAAPVWQKASQAGSGGANLSVGKASVNPYYAFYYAEDMKCYNTTNSTASLLISKVDAQVSIKQSSITNKCPYAYAELISAVNLENSPYNSYKEEIRWFNNNSHQGLPVDLSQATTPGDYYAFFYNYIDNCYSVDISTAKVNVSFKSCPAGTAQVALSSTTAVNTCPATTVNLNNIPVTNQPPLTSLVWYTDTEHKYEVADPTKAGAGTYYAFFKDNATGDFNTHFSTSALTVSINPCETKVNLNLKVFLQGATTQENGVATMRNDLQKFPTSPSTYGLLPTQDPYGGGEVFADINSLPGENKIVDWVKVEIRSMQNPSSIFESKSLLLRSDGSVVDKDGLAPKFNPQLGGVRIAVKHRNHLAVIGLGIVSFNAGTINYDFSADLSKAYQVVAKPQMILKSGVWCMIGADTNSDFFVDSGDVPFFKNAFKANLTKTYHNTDLNMDGVVDSADVTIFNNNFKTGYYSSMTKYLTN</sequence>
<protein>
    <recommendedName>
        <fullName evidence="3">Dockerin domain-containing protein</fullName>
    </recommendedName>
</protein>
<organism evidence="1 2">
    <name type="scientific">Dyadobacter psychrophilus</name>
    <dbReference type="NCBI Taxonomy" id="651661"/>
    <lineage>
        <taxon>Bacteria</taxon>
        <taxon>Pseudomonadati</taxon>
        <taxon>Bacteroidota</taxon>
        <taxon>Cytophagia</taxon>
        <taxon>Cytophagales</taxon>
        <taxon>Spirosomataceae</taxon>
        <taxon>Dyadobacter</taxon>
    </lineage>
</organism>
<dbReference type="OrthoDB" id="976756at2"/>
<dbReference type="InterPro" id="IPR036439">
    <property type="entry name" value="Dockerin_dom_sf"/>
</dbReference>
<dbReference type="SUPFAM" id="SSF63446">
    <property type="entry name" value="Type I dockerin domain"/>
    <property type="match status" value="1"/>
</dbReference>
<dbReference type="GO" id="GO:0000272">
    <property type="term" value="P:polysaccharide catabolic process"/>
    <property type="evidence" value="ECO:0007669"/>
    <property type="project" value="InterPro"/>
</dbReference>
<keyword evidence="2" id="KW-1185">Reference proteome</keyword>
<dbReference type="RefSeq" id="WP_082216562.1">
    <property type="nucleotide sequence ID" value="NZ_FUZA01000006.1"/>
</dbReference>